<organism evidence="5 6">
    <name type="scientific">Siminovitchia fordii</name>
    <dbReference type="NCBI Taxonomy" id="254759"/>
    <lineage>
        <taxon>Bacteria</taxon>
        <taxon>Bacillati</taxon>
        <taxon>Bacillota</taxon>
        <taxon>Bacilli</taxon>
        <taxon>Bacillales</taxon>
        <taxon>Bacillaceae</taxon>
        <taxon>Siminovitchia</taxon>
    </lineage>
</organism>
<dbReference type="PANTHER" id="PTHR43080:SF2">
    <property type="entry name" value="CBS DOMAIN-CONTAINING PROTEIN"/>
    <property type="match status" value="1"/>
</dbReference>
<dbReference type="InterPro" id="IPR051257">
    <property type="entry name" value="Diverse_CBS-Domain"/>
</dbReference>
<name>A0ABQ4K9W6_9BACI</name>
<comment type="caution">
    <text evidence="5">The sequence shown here is derived from an EMBL/GenBank/DDBJ whole genome shotgun (WGS) entry which is preliminary data.</text>
</comment>
<dbReference type="SUPFAM" id="SSF55021">
    <property type="entry name" value="ACT-like"/>
    <property type="match status" value="1"/>
</dbReference>
<dbReference type="PROSITE" id="PS51671">
    <property type="entry name" value="ACT"/>
    <property type="match status" value="1"/>
</dbReference>
<evidence type="ECO:0000313" key="6">
    <source>
        <dbReference type="Proteomes" id="UP000680279"/>
    </source>
</evidence>
<dbReference type="InterPro" id="IPR046342">
    <property type="entry name" value="CBS_dom_sf"/>
</dbReference>
<sequence length="215" mass="23998">MIVEQIMTKNVFTLSPKDTVKSALTLMRENKIRHLPLLDGKGRVAGLVTERDIKSALPSFLKGEALEEHLYAPLSTLMNSNVITGHPLDFVEEISVLFYHHKIGCLPIINNQQLVGIITSTDLLHTMVELTGANKPGSQIEVRVKNRPGALYEVTGVFRIHLVNVHSVLIYPDPDDEDYQILVFRIATINPIPVIDALRKEGLHVLWPNMPGMSP</sequence>
<dbReference type="InterPro" id="IPR045865">
    <property type="entry name" value="ACT-like_dom_sf"/>
</dbReference>
<accession>A0ABQ4K9W6</accession>
<dbReference type="Pfam" id="PF00571">
    <property type="entry name" value="CBS"/>
    <property type="match status" value="2"/>
</dbReference>
<evidence type="ECO:0000259" key="4">
    <source>
        <dbReference type="PROSITE" id="PS51671"/>
    </source>
</evidence>
<feature type="domain" description="CBS" evidence="3">
    <location>
        <begin position="78"/>
        <end position="136"/>
    </location>
</feature>
<evidence type="ECO:0000256" key="2">
    <source>
        <dbReference type="PROSITE-ProRule" id="PRU00703"/>
    </source>
</evidence>
<evidence type="ECO:0000259" key="3">
    <source>
        <dbReference type="PROSITE" id="PS51371"/>
    </source>
</evidence>
<gene>
    <name evidence="5" type="ORF">J1TS3_27920</name>
</gene>
<dbReference type="CDD" id="cd04584">
    <property type="entry name" value="CBS_pair_AcuB_like"/>
    <property type="match status" value="1"/>
</dbReference>
<evidence type="ECO:0000256" key="1">
    <source>
        <dbReference type="ARBA" id="ARBA00023122"/>
    </source>
</evidence>
<dbReference type="InterPro" id="IPR000644">
    <property type="entry name" value="CBS_dom"/>
</dbReference>
<dbReference type="SUPFAM" id="SSF54631">
    <property type="entry name" value="CBS-domain pair"/>
    <property type="match status" value="1"/>
</dbReference>
<dbReference type="PANTHER" id="PTHR43080">
    <property type="entry name" value="CBS DOMAIN-CONTAINING PROTEIN CBSX3, MITOCHONDRIAL"/>
    <property type="match status" value="1"/>
</dbReference>
<dbReference type="PROSITE" id="PS51371">
    <property type="entry name" value="CBS"/>
    <property type="match status" value="2"/>
</dbReference>
<proteinExistence type="predicted"/>
<dbReference type="EMBL" id="BOQT01000010">
    <property type="protein sequence ID" value="GIN21658.1"/>
    <property type="molecule type" value="Genomic_DNA"/>
</dbReference>
<dbReference type="InterPro" id="IPR002912">
    <property type="entry name" value="ACT_dom"/>
</dbReference>
<reference evidence="5 6" key="1">
    <citation type="submission" date="2021-03" db="EMBL/GenBank/DDBJ databases">
        <title>Antimicrobial resistance genes in bacteria isolated from Japanese honey, and their potential for conferring macrolide and lincosamide resistance in the American foulbrood pathogen Paenibacillus larvae.</title>
        <authorList>
            <person name="Okamoto M."/>
            <person name="Kumagai M."/>
            <person name="Kanamori H."/>
            <person name="Takamatsu D."/>
        </authorList>
    </citation>
    <scope>NUCLEOTIDE SEQUENCE [LARGE SCALE GENOMIC DNA]</scope>
    <source>
        <strain evidence="5 6">J1TS3</strain>
    </source>
</reference>
<dbReference type="Pfam" id="PF01842">
    <property type="entry name" value="ACT"/>
    <property type="match status" value="1"/>
</dbReference>
<evidence type="ECO:0000313" key="5">
    <source>
        <dbReference type="EMBL" id="GIN21658.1"/>
    </source>
</evidence>
<keyword evidence="1 2" id="KW-0129">CBS domain</keyword>
<protein>
    <submittedName>
        <fullName evidence="5">Acetoin utilization protein AcuB</fullName>
    </submittedName>
</protein>
<dbReference type="Proteomes" id="UP000680279">
    <property type="component" value="Unassembled WGS sequence"/>
</dbReference>
<feature type="domain" description="CBS" evidence="3">
    <location>
        <begin position="7"/>
        <end position="66"/>
    </location>
</feature>
<dbReference type="SMART" id="SM00116">
    <property type="entry name" value="CBS"/>
    <property type="match status" value="2"/>
</dbReference>
<keyword evidence="6" id="KW-1185">Reference proteome</keyword>
<feature type="domain" description="ACT" evidence="4">
    <location>
        <begin position="139"/>
        <end position="213"/>
    </location>
</feature>
<dbReference type="RefSeq" id="WP_018707357.1">
    <property type="nucleotide sequence ID" value="NZ_BOQT01000010.1"/>
</dbReference>
<dbReference type="Gene3D" id="3.10.580.10">
    <property type="entry name" value="CBS-domain"/>
    <property type="match status" value="1"/>
</dbReference>
<dbReference type="CDD" id="cd04883">
    <property type="entry name" value="ACT_AcuB"/>
    <property type="match status" value="1"/>
</dbReference>